<dbReference type="Proteomes" id="UP000679352">
    <property type="component" value="Chromosome"/>
</dbReference>
<organism evidence="4 5">
    <name type="scientific">Gemmobacter fulvus</name>
    <dbReference type="NCBI Taxonomy" id="2840474"/>
    <lineage>
        <taxon>Bacteria</taxon>
        <taxon>Pseudomonadati</taxon>
        <taxon>Pseudomonadota</taxon>
        <taxon>Alphaproteobacteria</taxon>
        <taxon>Rhodobacterales</taxon>
        <taxon>Paracoccaceae</taxon>
        <taxon>Gemmobacter</taxon>
    </lineage>
</organism>
<protein>
    <submittedName>
        <fullName evidence="4">GNAT family N-acetyltransferase</fullName>
        <ecNumber evidence="4">2.3.1.-</ecNumber>
    </submittedName>
</protein>
<feature type="domain" description="N-acetyltransferase" evidence="3">
    <location>
        <begin position="1"/>
        <end position="137"/>
    </location>
</feature>
<dbReference type="Pfam" id="PF00583">
    <property type="entry name" value="Acetyltransf_1"/>
    <property type="match status" value="1"/>
</dbReference>
<dbReference type="InterPro" id="IPR050680">
    <property type="entry name" value="YpeA/RimI_acetyltransf"/>
</dbReference>
<evidence type="ECO:0000313" key="4">
    <source>
        <dbReference type="EMBL" id="QWK91034.1"/>
    </source>
</evidence>
<evidence type="ECO:0000256" key="2">
    <source>
        <dbReference type="ARBA" id="ARBA00023315"/>
    </source>
</evidence>
<evidence type="ECO:0000259" key="3">
    <source>
        <dbReference type="PROSITE" id="PS51186"/>
    </source>
</evidence>
<sequence length="141" mass="14570">MTPEAMAALHAACFTTPRPWTPAEFAGFLADPLCFAVQAPAGVLIGRAVAGEAELLTLAVAPAARRAGLGRHLVAGFLTEARARHADSAFLEVSAENAAAIALYTATGFAVAGRRKGYYQHPDGHRADALLMAQALSATSP</sequence>
<dbReference type="InterPro" id="IPR016181">
    <property type="entry name" value="Acyl_CoA_acyltransferase"/>
</dbReference>
<dbReference type="EC" id="2.3.1.-" evidence="4"/>
<dbReference type="SUPFAM" id="SSF55729">
    <property type="entry name" value="Acyl-CoA N-acyltransferases (Nat)"/>
    <property type="match status" value="1"/>
</dbReference>
<gene>
    <name evidence="4" type="ORF">KM031_03755</name>
</gene>
<dbReference type="PROSITE" id="PS51186">
    <property type="entry name" value="GNAT"/>
    <property type="match status" value="1"/>
</dbReference>
<name>A0A975P7F5_9RHOB</name>
<reference evidence="4" key="1">
    <citation type="submission" date="2021-06" db="EMBL/GenBank/DDBJ databases">
        <title>Direct submission.</title>
        <authorList>
            <person name="Lee C.-S."/>
            <person name="Jin L."/>
        </authorList>
    </citation>
    <scope>NUCLEOTIDE SEQUENCE</scope>
    <source>
        <strain evidence="4">Con5</strain>
    </source>
</reference>
<dbReference type="AlphaFoldDB" id="A0A975P7F5"/>
<keyword evidence="1 4" id="KW-0808">Transferase</keyword>
<dbReference type="KEGG" id="gfu:KM031_03755"/>
<dbReference type="PANTHER" id="PTHR43420">
    <property type="entry name" value="ACETYLTRANSFERASE"/>
    <property type="match status" value="1"/>
</dbReference>
<proteinExistence type="predicted"/>
<evidence type="ECO:0000256" key="1">
    <source>
        <dbReference type="ARBA" id="ARBA00022679"/>
    </source>
</evidence>
<dbReference type="GO" id="GO:0016747">
    <property type="term" value="F:acyltransferase activity, transferring groups other than amino-acyl groups"/>
    <property type="evidence" value="ECO:0007669"/>
    <property type="project" value="InterPro"/>
</dbReference>
<dbReference type="RefSeq" id="WP_215503225.1">
    <property type="nucleotide sequence ID" value="NZ_CP076361.1"/>
</dbReference>
<evidence type="ECO:0000313" key="5">
    <source>
        <dbReference type="Proteomes" id="UP000679352"/>
    </source>
</evidence>
<keyword evidence="5" id="KW-1185">Reference proteome</keyword>
<dbReference type="EMBL" id="CP076361">
    <property type="protein sequence ID" value="QWK91034.1"/>
    <property type="molecule type" value="Genomic_DNA"/>
</dbReference>
<dbReference type="InterPro" id="IPR000182">
    <property type="entry name" value="GNAT_dom"/>
</dbReference>
<keyword evidence="2 4" id="KW-0012">Acyltransferase</keyword>
<dbReference type="Gene3D" id="3.40.630.30">
    <property type="match status" value="1"/>
</dbReference>
<dbReference type="PANTHER" id="PTHR43420:SF12">
    <property type="entry name" value="N-ACETYLTRANSFERASE DOMAIN-CONTAINING PROTEIN"/>
    <property type="match status" value="1"/>
</dbReference>
<accession>A0A975P7F5</accession>
<dbReference type="CDD" id="cd04301">
    <property type="entry name" value="NAT_SF"/>
    <property type="match status" value="1"/>
</dbReference>